<dbReference type="InterPro" id="IPR015064">
    <property type="entry name" value="Sda"/>
</dbReference>
<dbReference type="EMBL" id="CP089291">
    <property type="protein sequence ID" value="UOF90288.1"/>
    <property type="molecule type" value="Genomic_DNA"/>
</dbReference>
<dbReference type="Gene3D" id="1.10.287.1100">
    <property type="entry name" value="Sporulation inhibitor A"/>
    <property type="match status" value="1"/>
</dbReference>
<dbReference type="GO" id="GO:0004860">
    <property type="term" value="F:protein kinase inhibitor activity"/>
    <property type="evidence" value="ECO:0007669"/>
    <property type="project" value="UniProtKB-KW"/>
</dbReference>
<dbReference type="InterPro" id="IPR036916">
    <property type="entry name" value="Sda_sf"/>
</dbReference>
<keyword evidence="1" id="KW-0649">Protein kinase inhibitor</keyword>
<evidence type="ECO:0000313" key="2">
    <source>
        <dbReference type="Proteomes" id="UP000830167"/>
    </source>
</evidence>
<reference evidence="1" key="1">
    <citation type="submission" date="2021-12" db="EMBL/GenBank/DDBJ databases">
        <title>Alicyclobacillaceae gen. nov., sp. nov., isolated from chalcocite enrichment system.</title>
        <authorList>
            <person name="Jiang Z."/>
        </authorList>
    </citation>
    <scope>NUCLEOTIDE SEQUENCE</scope>
    <source>
        <strain evidence="1">MYW30-H2</strain>
    </source>
</reference>
<name>A0ABY4CMA7_9BACL</name>
<evidence type="ECO:0000313" key="1">
    <source>
        <dbReference type="EMBL" id="UOF90288.1"/>
    </source>
</evidence>
<proteinExistence type="predicted"/>
<accession>A0ABY4CMA7</accession>
<sequence length="43" mass="5032">MQLSNDLLLEAYELSVDLKLEDSFIQLLFEEIKRRGLDSKTCN</sequence>
<gene>
    <name evidence="1" type="ORF">LSG31_20905</name>
</gene>
<organism evidence="1 2">
    <name type="scientific">Fodinisporobacter ferrooxydans</name>
    <dbReference type="NCBI Taxonomy" id="2901836"/>
    <lineage>
        <taxon>Bacteria</taxon>
        <taxon>Bacillati</taxon>
        <taxon>Bacillota</taxon>
        <taxon>Bacilli</taxon>
        <taxon>Bacillales</taxon>
        <taxon>Alicyclobacillaceae</taxon>
        <taxon>Fodinisporobacter</taxon>
    </lineage>
</organism>
<dbReference type="RefSeq" id="WP_347436982.1">
    <property type="nucleotide sequence ID" value="NZ_CP089291.1"/>
</dbReference>
<dbReference type="Pfam" id="PF08970">
    <property type="entry name" value="Sda"/>
    <property type="match status" value="1"/>
</dbReference>
<keyword evidence="2" id="KW-1185">Reference proteome</keyword>
<dbReference type="SUPFAM" id="SSF100985">
    <property type="entry name" value="Sporulation inhibitor Sda"/>
    <property type="match status" value="1"/>
</dbReference>
<dbReference type="Proteomes" id="UP000830167">
    <property type="component" value="Chromosome"/>
</dbReference>
<protein>
    <submittedName>
        <fullName evidence="1">Sporulation histidine kinase inhibitor Sda</fullName>
    </submittedName>
</protein>